<dbReference type="RefSeq" id="WP_101895975.1">
    <property type="nucleotide sequence ID" value="NZ_CP022684.1"/>
</dbReference>
<name>A0A2K9LQN7_9GAMM</name>
<dbReference type="OrthoDB" id="7063662at2"/>
<reference evidence="3" key="1">
    <citation type="submission" date="2017-08" db="EMBL/GenBank/DDBJ databases">
        <title>Direct submision.</title>
        <authorList>
            <person name="Kim S.-J."/>
            <person name="Rhee S.-K."/>
        </authorList>
    </citation>
    <scope>NUCLEOTIDE SEQUENCE [LARGE SCALE GENOMIC DNA]</scope>
    <source>
        <strain evidence="3">GI5</strain>
    </source>
</reference>
<proteinExistence type="predicted"/>
<evidence type="ECO:0000256" key="1">
    <source>
        <dbReference type="SAM" id="SignalP"/>
    </source>
</evidence>
<gene>
    <name evidence="2" type="ORF">Kalk_20170</name>
</gene>
<evidence type="ECO:0008006" key="4">
    <source>
        <dbReference type="Google" id="ProtNLM"/>
    </source>
</evidence>
<protein>
    <recommendedName>
        <fullName evidence="4">Lipoprotein SmpA/OmlA domain-containing protein</fullName>
    </recommendedName>
</protein>
<dbReference type="EMBL" id="CP022684">
    <property type="protein sequence ID" value="AUM14602.1"/>
    <property type="molecule type" value="Genomic_DNA"/>
</dbReference>
<keyword evidence="1" id="KW-0732">Signal</keyword>
<feature type="chain" id="PRO_5014713834" description="Lipoprotein SmpA/OmlA domain-containing protein" evidence="1">
    <location>
        <begin position="23"/>
        <end position="102"/>
    </location>
</feature>
<dbReference type="AlphaFoldDB" id="A0A2K9LQN7"/>
<organism evidence="2 3">
    <name type="scientific">Ketobacter alkanivorans</name>
    <dbReference type="NCBI Taxonomy" id="1917421"/>
    <lineage>
        <taxon>Bacteria</taxon>
        <taxon>Pseudomonadati</taxon>
        <taxon>Pseudomonadota</taxon>
        <taxon>Gammaproteobacteria</taxon>
        <taxon>Pseudomonadales</taxon>
        <taxon>Ketobacteraceae</taxon>
        <taxon>Ketobacter</taxon>
    </lineage>
</organism>
<sequence length="102" mass="11191">MKNKIKPLFASFLLMSSSAVLADQMSVPSAPAAVPIGQQGIAYANEARPRSGMSMNQVTNQFGAPGQKVSAVGEPPISRWVYDHYTVYFEQDRVIHSVLHRN</sequence>
<dbReference type="Proteomes" id="UP000235116">
    <property type="component" value="Chromosome"/>
</dbReference>
<accession>A0A2K9LQN7</accession>
<evidence type="ECO:0000313" key="3">
    <source>
        <dbReference type="Proteomes" id="UP000235116"/>
    </source>
</evidence>
<evidence type="ECO:0000313" key="2">
    <source>
        <dbReference type="EMBL" id="AUM14602.1"/>
    </source>
</evidence>
<dbReference type="KEGG" id="kak:Kalk_20170"/>
<keyword evidence="3" id="KW-1185">Reference proteome</keyword>
<feature type="signal peptide" evidence="1">
    <location>
        <begin position="1"/>
        <end position="22"/>
    </location>
</feature>